<proteinExistence type="predicted"/>
<organism evidence="1 2">
    <name type="scientific">[Candida] subhashii</name>
    <dbReference type="NCBI Taxonomy" id="561895"/>
    <lineage>
        <taxon>Eukaryota</taxon>
        <taxon>Fungi</taxon>
        <taxon>Dikarya</taxon>
        <taxon>Ascomycota</taxon>
        <taxon>Saccharomycotina</taxon>
        <taxon>Pichiomycetes</taxon>
        <taxon>Debaryomycetaceae</taxon>
        <taxon>Spathaspora</taxon>
    </lineage>
</organism>
<comment type="caution">
    <text evidence="1">The sequence shown here is derived from an EMBL/GenBank/DDBJ whole genome shotgun (WGS) entry which is preliminary data.</text>
</comment>
<dbReference type="AlphaFoldDB" id="A0A8J5QT93"/>
<reference evidence="1 2" key="1">
    <citation type="journal article" date="2021" name="DNA Res.">
        <title>Genome analysis of Candida subhashii reveals its hybrid nature and dual mitochondrial genome conformations.</title>
        <authorList>
            <person name="Mixao V."/>
            <person name="Hegedusova E."/>
            <person name="Saus E."/>
            <person name="Pryszcz L.P."/>
            <person name="Cillingova A."/>
            <person name="Nosek J."/>
            <person name="Gabaldon T."/>
        </authorList>
    </citation>
    <scope>NUCLEOTIDE SEQUENCE [LARGE SCALE GENOMIC DNA]</scope>
    <source>
        <strain evidence="1 2">CBS 10753</strain>
    </source>
</reference>
<name>A0A8J5QT93_9ASCO</name>
<dbReference type="RefSeq" id="XP_049266378.1">
    <property type="nucleotide sequence ID" value="XM_049407025.1"/>
</dbReference>
<evidence type="ECO:0000313" key="1">
    <source>
        <dbReference type="EMBL" id="KAG7666146.1"/>
    </source>
</evidence>
<protein>
    <submittedName>
        <fullName evidence="1">Uncharacterized protein</fullName>
    </submittedName>
</protein>
<gene>
    <name evidence="1" type="ORF">J8A68_000317</name>
</gene>
<accession>A0A8J5QT93</accession>
<dbReference type="Proteomes" id="UP000694255">
    <property type="component" value="Unassembled WGS sequence"/>
</dbReference>
<dbReference type="EMBL" id="JAGSYN010000041">
    <property type="protein sequence ID" value="KAG7666146.1"/>
    <property type="molecule type" value="Genomic_DNA"/>
</dbReference>
<dbReference type="GeneID" id="73467118"/>
<evidence type="ECO:0000313" key="2">
    <source>
        <dbReference type="Proteomes" id="UP000694255"/>
    </source>
</evidence>
<dbReference type="OrthoDB" id="4019746at2759"/>
<sequence>MFSKRRRPLLSEQTSIQSNNMEDRLIKRAITDIKNYNEFTKSNSYYLKSIQQHVDELCPELAKLCELVNQENQQQISIISRMIVDDFYLELSQIQINEINQQLFEHQAHLFKKLVSYLLNDNTKYAENPEKIAHCLMIYLVSFSNYPSFMTFQLNHLNRLLINILKICHQHPQIFEIWLALPEYTENQSLTIRSLISPSKPPNSNFALYDILIKLFIDYDQYESSQLLPKLLKLTNNSPQLLTWFYEHDQMEDAFTEKLALVLREAVQNRKIPQPVQDSFNKYTQILIEIIEVSAPRLSNKFYEIFETNFLNKMLDRKLHIHCTSFLFSILKTLTDNSGTTFTLERITGNKYFISYINKIIEQKHDNQEFLHVLYSLFLEHDIAILKLMGSPETPLEYPCPIIDLKIKTMKIHQCKTNEVARRLETLVKNSFHSIDFFKRPPTENLIVLDLSSQLFLKLNMYNNQQFRSVLEYLYDSYMFYQDLLHQNDQYRFDSIELQRLKESRYVPPSPDLLEELQIDNYESQTEIIDYHHLRSNLQFFQINFLTELYVHSKFKHILVNFEMLPNQNTYLSS</sequence>
<keyword evidence="2" id="KW-1185">Reference proteome</keyword>